<dbReference type="PANTHER" id="PTHR45704">
    <property type="entry name" value="RAS-LIKE FAMILY MEMBER 11"/>
    <property type="match status" value="1"/>
</dbReference>
<proteinExistence type="inferred from homology"/>
<dbReference type="EMBL" id="OC917447">
    <property type="protein sequence ID" value="CAD7647085.1"/>
    <property type="molecule type" value="Genomic_DNA"/>
</dbReference>
<gene>
    <name evidence="5" type="ORF">ONB1V03_LOCUS6074</name>
</gene>
<evidence type="ECO:0000256" key="4">
    <source>
        <dbReference type="ARBA" id="ARBA00048098"/>
    </source>
</evidence>
<dbReference type="Proteomes" id="UP000728032">
    <property type="component" value="Unassembled WGS sequence"/>
</dbReference>
<dbReference type="PRINTS" id="PR00449">
    <property type="entry name" value="RASTRNSFRMNG"/>
</dbReference>
<accession>A0A7R9LTN9</accession>
<evidence type="ECO:0000256" key="1">
    <source>
        <dbReference type="ARBA" id="ARBA00008344"/>
    </source>
</evidence>
<dbReference type="GO" id="GO:0003925">
    <property type="term" value="F:G protein activity"/>
    <property type="evidence" value="ECO:0007669"/>
    <property type="project" value="UniProtKB-EC"/>
</dbReference>
<dbReference type="PROSITE" id="PS51421">
    <property type="entry name" value="RAS"/>
    <property type="match status" value="1"/>
</dbReference>
<dbReference type="SUPFAM" id="SSF52540">
    <property type="entry name" value="P-loop containing nucleoside triphosphate hydrolases"/>
    <property type="match status" value="1"/>
</dbReference>
<evidence type="ECO:0000256" key="3">
    <source>
        <dbReference type="ARBA" id="ARBA00022801"/>
    </source>
</evidence>
<name>A0A7R9LTN9_9ACAR</name>
<dbReference type="GO" id="GO:0005525">
    <property type="term" value="F:GTP binding"/>
    <property type="evidence" value="ECO:0007669"/>
    <property type="project" value="InterPro"/>
</dbReference>
<comment type="similarity">
    <text evidence="1">Belongs to the small GTPase superfamily. Ras family.</text>
</comment>
<dbReference type="Gene3D" id="3.40.50.300">
    <property type="entry name" value="P-loop containing nucleotide triphosphate hydrolases"/>
    <property type="match status" value="1"/>
</dbReference>
<comment type="catalytic activity">
    <reaction evidence="4">
        <text>GTP + H2O = GDP + phosphate + H(+)</text>
        <dbReference type="Rhea" id="RHEA:19669"/>
        <dbReference type="ChEBI" id="CHEBI:15377"/>
        <dbReference type="ChEBI" id="CHEBI:15378"/>
        <dbReference type="ChEBI" id="CHEBI:37565"/>
        <dbReference type="ChEBI" id="CHEBI:43474"/>
        <dbReference type="ChEBI" id="CHEBI:58189"/>
        <dbReference type="EC" id="3.6.5.2"/>
    </reaction>
</comment>
<keyword evidence="3" id="KW-0378">Hydrolase</keyword>
<dbReference type="Pfam" id="PF00071">
    <property type="entry name" value="Ras"/>
    <property type="match status" value="1"/>
</dbReference>
<dbReference type="AlphaFoldDB" id="A0A7R9LTN9"/>
<evidence type="ECO:0000256" key="2">
    <source>
        <dbReference type="ARBA" id="ARBA00011984"/>
    </source>
</evidence>
<dbReference type="PROSITE" id="PS51419">
    <property type="entry name" value="RAB"/>
    <property type="match status" value="1"/>
</dbReference>
<organism evidence="5">
    <name type="scientific">Oppiella nova</name>
    <dbReference type="NCBI Taxonomy" id="334625"/>
    <lineage>
        <taxon>Eukaryota</taxon>
        <taxon>Metazoa</taxon>
        <taxon>Ecdysozoa</taxon>
        <taxon>Arthropoda</taxon>
        <taxon>Chelicerata</taxon>
        <taxon>Arachnida</taxon>
        <taxon>Acari</taxon>
        <taxon>Acariformes</taxon>
        <taxon>Sarcoptiformes</taxon>
        <taxon>Oribatida</taxon>
        <taxon>Brachypylina</taxon>
        <taxon>Oppioidea</taxon>
        <taxon>Oppiidae</taxon>
        <taxon>Oppiella</taxon>
    </lineage>
</organism>
<sequence length="223" mass="24986">MTSSSPTSSSKVLKRKKSSLSEIKITILGDRNVGKSAIVVRFLTRRYIMEYEHNIDNRYKYEIIIDSEPIIFDILDASSTSTLCINNVDISSHSCDLLLLMYSITDRQSFIYAKNLLKHIVQMKGSTGTQIPLIAIVGNKSDLVHLRQVSVEEGEILVTEYSEITALYYGEISVADQLVHQLFIDLYRWVKKNKVIPKSLTPSLLDRVVIGIKGSTSNGSVIG</sequence>
<reference evidence="5" key="1">
    <citation type="submission" date="2020-11" db="EMBL/GenBank/DDBJ databases">
        <authorList>
            <person name="Tran Van P."/>
        </authorList>
    </citation>
    <scope>NUCLEOTIDE SEQUENCE</scope>
</reference>
<keyword evidence="6" id="KW-1185">Reference proteome</keyword>
<evidence type="ECO:0000313" key="6">
    <source>
        <dbReference type="Proteomes" id="UP000728032"/>
    </source>
</evidence>
<dbReference type="EC" id="3.6.5.2" evidence="2"/>
<dbReference type="InterPro" id="IPR051065">
    <property type="entry name" value="Ras-related_GTPase"/>
</dbReference>
<dbReference type="SMART" id="SM00175">
    <property type="entry name" value="RAB"/>
    <property type="match status" value="1"/>
</dbReference>
<dbReference type="OrthoDB" id="18798at2759"/>
<dbReference type="SMART" id="SM00173">
    <property type="entry name" value="RAS"/>
    <property type="match status" value="1"/>
</dbReference>
<dbReference type="EMBL" id="CAJPVJ010002622">
    <property type="protein sequence ID" value="CAG2166555.1"/>
    <property type="molecule type" value="Genomic_DNA"/>
</dbReference>
<protein>
    <recommendedName>
        <fullName evidence="2">small monomeric GTPase</fullName>
        <ecNumber evidence="2">3.6.5.2</ecNumber>
    </recommendedName>
</protein>
<dbReference type="InterPro" id="IPR001806">
    <property type="entry name" value="Small_GTPase"/>
</dbReference>
<dbReference type="InterPro" id="IPR027417">
    <property type="entry name" value="P-loop_NTPase"/>
</dbReference>
<evidence type="ECO:0000313" key="5">
    <source>
        <dbReference type="EMBL" id="CAD7647085.1"/>
    </source>
</evidence>